<evidence type="ECO:0000259" key="7">
    <source>
        <dbReference type="Pfam" id="PF17917"/>
    </source>
</evidence>
<keyword evidence="9" id="KW-1185">Reference proteome</keyword>
<accession>A0AAQ3MSU3</accession>
<reference evidence="8 9" key="1">
    <citation type="journal article" date="2023" name="Life. Sci Alliance">
        <title>Evolutionary insights into 3D genome organization and epigenetic landscape of Vigna mungo.</title>
        <authorList>
            <person name="Junaid A."/>
            <person name="Singh B."/>
            <person name="Bhatia S."/>
        </authorList>
    </citation>
    <scope>NUCLEOTIDE SEQUENCE [LARGE SCALE GENOMIC DNA]</scope>
    <source>
        <strain evidence="8">Urdbean</strain>
    </source>
</reference>
<evidence type="ECO:0000256" key="1">
    <source>
        <dbReference type="ARBA" id="ARBA00022679"/>
    </source>
</evidence>
<evidence type="ECO:0000256" key="5">
    <source>
        <dbReference type="ARBA" id="ARBA00022801"/>
    </source>
</evidence>
<dbReference type="PANTHER" id="PTHR34072:SF50">
    <property type="entry name" value="NUCLEOTIDYLTRANSFERASE, RIBONUCLEASE H"/>
    <property type="match status" value="1"/>
</dbReference>
<dbReference type="PANTHER" id="PTHR34072">
    <property type="entry name" value="ENZYMATIC POLYPROTEIN-RELATED"/>
    <property type="match status" value="1"/>
</dbReference>
<dbReference type="InterPro" id="IPR043502">
    <property type="entry name" value="DNA/RNA_pol_sf"/>
</dbReference>
<sequence>MQEGHPIAFHSKPLCPRLMHSCTYVRELHVITSIVKKWRQYLLGHSFTILTDHRNLKELISQIIQTLEQQVYFSKLLGFDYSIQYKAGKTNVLADALLRPQDFGDSQLLILSMPRFLFLEGQCSTHKL</sequence>
<dbReference type="Proteomes" id="UP001374535">
    <property type="component" value="Chromosome 9"/>
</dbReference>
<gene>
    <name evidence="8" type="ORF">V8G54_028577</name>
</gene>
<evidence type="ECO:0000256" key="2">
    <source>
        <dbReference type="ARBA" id="ARBA00022695"/>
    </source>
</evidence>
<dbReference type="GO" id="GO:0016787">
    <property type="term" value="F:hydrolase activity"/>
    <property type="evidence" value="ECO:0007669"/>
    <property type="project" value="UniProtKB-KW"/>
</dbReference>
<dbReference type="Pfam" id="PF17917">
    <property type="entry name" value="RT_RNaseH"/>
    <property type="match status" value="1"/>
</dbReference>
<dbReference type="InterPro" id="IPR041373">
    <property type="entry name" value="RT_RNaseH"/>
</dbReference>
<evidence type="ECO:0000313" key="8">
    <source>
        <dbReference type="EMBL" id="WVY96426.1"/>
    </source>
</evidence>
<keyword evidence="5" id="KW-0378">Hydrolase</keyword>
<dbReference type="AlphaFoldDB" id="A0AAQ3MSU3"/>
<protein>
    <recommendedName>
        <fullName evidence="7">Reverse transcriptase RNase H-like domain-containing protein</fullName>
    </recommendedName>
</protein>
<dbReference type="GO" id="GO:0004519">
    <property type="term" value="F:endonuclease activity"/>
    <property type="evidence" value="ECO:0007669"/>
    <property type="project" value="UniProtKB-KW"/>
</dbReference>
<evidence type="ECO:0000256" key="6">
    <source>
        <dbReference type="ARBA" id="ARBA00022918"/>
    </source>
</evidence>
<dbReference type="GO" id="GO:0003964">
    <property type="term" value="F:RNA-directed DNA polymerase activity"/>
    <property type="evidence" value="ECO:0007669"/>
    <property type="project" value="UniProtKB-KW"/>
</dbReference>
<evidence type="ECO:0000313" key="9">
    <source>
        <dbReference type="Proteomes" id="UP001374535"/>
    </source>
</evidence>
<proteinExistence type="predicted"/>
<keyword evidence="2" id="KW-0548">Nucleotidyltransferase</keyword>
<keyword evidence="6" id="KW-0695">RNA-directed DNA polymerase</keyword>
<keyword evidence="3" id="KW-0540">Nuclease</keyword>
<evidence type="ECO:0000256" key="3">
    <source>
        <dbReference type="ARBA" id="ARBA00022722"/>
    </source>
</evidence>
<dbReference type="SUPFAM" id="SSF56672">
    <property type="entry name" value="DNA/RNA polymerases"/>
    <property type="match status" value="1"/>
</dbReference>
<organism evidence="8 9">
    <name type="scientific">Vigna mungo</name>
    <name type="common">Black gram</name>
    <name type="synonym">Phaseolus mungo</name>
    <dbReference type="NCBI Taxonomy" id="3915"/>
    <lineage>
        <taxon>Eukaryota</taxon>
        <taxon>Viridiplantae</taxon>
        <taxon>Streptophyta</taxon>
        <taxon>Embryophyta</taxon>
        <taxon>Tracheophyta</taxon>
        <taxon>Spermatophyta</taxon>
        <taxon>Magnoliopsida</taxon>
        <taxon>eudicotyledons</taxon>
        <taxon>Gunneridae</taxon>
        <taxon>Pentapetalae</taxon>
        <taxon>rosids</taxon>
        <taxon>fabids</taxon>
        <taxon>Fabales</taxon>
        <taxon>Fabaceae</taxon>
        <taxon>Papilionoideae</taxon>
        <taxon>50 kb inversion clade</taxon>
        <taxon>NPAAA clade</taxon>
        <taxon>indigoferoid/millettioid clade</taxon>
        <taxon>Phaseoleae</taxon>
        <taxon>Vigna</taxon>
    </lineage>
</organism>
<dbReference type="EMBL" id="CP144692">
    <property type="protein sequence ID" value="WVY96426.1"/>
    <property type="molecule type" value="Genomic_DNA"/>
</dbReference>
<keyword evidence="4" id="KW-0255">Endonuclease</keyword>
<keyword evidence="1" id="KW-0808">Transferase</keyword>
<feature type="domain" description="Reverse transcriptase RNase H-like" evidence="7">
    <location>
        <begin position="4"/>
        <end position="66"/>
    </location>
</feature>
<evidence type="ECO:0000256" key="4">
    <source>
        <dbReference type="ARBA" id="ARBA00022759"/>
    </source>
</evidence>
<name>A0AAQ3MSU3_VIGMU</name>